<dbReference type="RefSeq" id="WP_052355521.1">
    <property type="nucleotide sequence ID" value="NZ_JACHIB010000001.1"/>
</dbReference>
<keyword evidence="4" id="KW-0564">Palmitate</keyword>
<keyword evidence="3" id="KW-0472">Membrane</keyword>
<keyword evidence="6 8" id="KW-0449">Lipoprotein</keyword>
<reference evidence="8 9" key="1">
    <citation type="submission" date="2020-08" db="EMBL/GenBank/DDBJ databases">
        <title>Genomic Encyclopedia of Type Strains, Phase IV (KMG-IV): sequencing the most valuable type-strain genomes for metagenomic binning, comparative biology and taxonomic classification.</title>
        <authorList>
            <person name="Goeker M."/>
        </authorList>
    </citation>
    <scope>NUCLEOTIDE SEQUENCE [LARGE SCALE GENOMIC DNA]</scope>
    <source>
        <strain evidence="8 9">DSM 12141</strain>
    </source>
</reference>
<evidence type="ECO:0000256" key="3">
    <source>
        <dbReference type="ARBA" id="ARBA00023136"/>
    </source>
</evidence>
<evidence type="ECO:0000313" key="8">
    <source>
        <dbReference type="EMBL" id="MBB6082216.1"/>
    </source>
</evidence>
<evidence type="ECO:0000256" key="6">
    <source>
        <dbReference type="ARBA" id="ARBA00023288"/>
    </source>
</evidence>
<keyword evidence="5" id="KW-0998">Cell outer membrane</keyword>
<evidence type="ECO:0000256" key="4">
    <source>
        <dbReference type="ARBA" id="ARBA00023139"/>
    </source>
</evidence>
<dbReference type="PROSITE" id="PS51257">
    <property type="entry name" value="PROKAR_LIPOPROTEIN"/>
    <property type="match status" value="1"/>
</dbReference>
<dbReference type="AlphaFoldDB" id="A0A7W9TLB6"/>
<dbReference type="NCBIfam" id="NF047847">
    <property type="entry name" value="SS_mature_LptM"/>
    <property type="match status" value="1"/>
</dbReference>
<evidence type="ECO:0000256" key="2">
    <source>
        <dbReference type="ARBA" id="ARBA00022729"/>
    </source>
</evidence>
<comment type="subcellular location">
    <subcellularLocation>
        <location evidence="1">Cell outer membrane</location>
        <topology evidence="1">Lipid-anchor</topology>
    </subcellularLocation>
</comment>
<evidence type="ECO:0000256" key="5">
    <source>
        <dbReference type="ARBA" id="ARBA00023237"/>
    </source>
</evidence>
<accession>A0A7W9TLB6</accession>
<dbReference type="Proteomes" id="UP000541136">
    <property type="component" value="Unassembled WGS sequence"/>
</dbReference>
<sequence>MKTSSLLPNAVRLLAGAGLALALAGCGMKGDLRLPEPPPADAALAAPPSIAPASAPDHPSPASQP</sequence>
<proteinExistence type="predicted"/>
<evidence type="ECO:0000256" key="1">
    <source>
        <dbReference type="ARBA" id="ARBA00004459"/>
    </source>
</evidence>
<evidence type="ECO:0000313" key="9">
    <source>
        <dbReference type="Proteomes" id="UP000541136"/>
    </source>
</evidence>
<protein>
    <submittedName>
        <fullName evidence="8">Putative small lipoprotein YifL</fullName>
    </submittedName>
</protein>
<keyword evidence="2" id="KW-0732">Signal</keyword>
<dbReference type="InterPro" id="IPR032831">
    <property type="entry name" value="LptM_cons"/>
</dbReference>
<comment type="caution">
    <text evidence="8">The sequence shown here is derived from an EMBL/GenBank/DDBJ whole genome shotgun (WGS) entry which is preliminary data.</text>
</comment>
<name>A0A7W9TLB6_CASDE</name>
<dbReference type="EMBL" id="JACHIB010000001">
    <property type="protein sequence ID" value="MBB6082216.1"/>
    <property type="molecule type" value="Genomic_DNA"/>
</dbReference>
<feature type="compositionally biased region" description="Low complexity" evidence="7">
    <location>
        <begin position="41"/>
        <end position="57"/>
    </location>
</feature>
<feature type="region of interest" description="Disordered" evidence="7">
    <location>
        <begin position="34"/>
        <end position="65"/>
    </location>
</feature>
<organism evidence="8 9">
    <name type="scientific">Castellaniella defragrans</name>
    <name type="common">Alcaligenes defragrans</name>
    <dbReference type="NCBI Taxonomy" id="75697"/>
    <lineage>
        <taxon>Bacteria</taxon>
        <taxon>Pseudomonadati</taxon>
        <taxon>Pseudomonadota</taxon>
        <taxon>Betaproteobacteria</taxon>
        <taxon>Burkholderiales</taxon>
        <taxon>Alcaligenaceae</taxon>
        <taxon>Castellaniella</taxon>
    </lineage>
</organism>
<gene>
    <name evidence="8" type="ORF">HNR28_000234</name>
</gene>
<evidence type="ECO:0000256" key="7">
    <source>
        <dbReference type="SAM" id="MobiDB-lite"/>
    </source>
</evidence>